<dbReference type="Proteomes" id="UP000006727">
    <property type="component" value="Chromosome 21"/>
</dbReference>
<dbReference type="InterPro" id="IPR002182">
    <property type="entry name" value="NB-ARC"/>
</dbReference>
<evidence type="ECO:0000313" key="5">
    <source>
        <dbReference type="Proteomes" id="UP000006727"/>
    </source>
</evidence>
<dbReference type="Gene3D" id="1.10.8.430">
    <property type="entry name" value="Helical domain of apoptotic protease-activating factors"/>
    <property type="match status" value="1"/>
</dbReference>
<evidence type="ECO:0000313" key="3">
    <source>
        <dbReference type="EMBL" id="PNR31781.1"/>
    </source>
</evidence>
<dbReference type="EnsemblPlants" id="Pp3c21_8750V3.1">
    <property type="protein sequence ID" value="Pp3c21_8750V3.1"/>
    <property type="gene ID" value="Pp3c21_8750"/>
</dbReference>
<dbReference type="AlphaFoldDB" id="A0A2K1IR78"/>
<feature type="domain" description="Protein kinase" evidence="2">
    <location>
        <begin position="223"/>
        <end position="595"/>
    </location>
</feature>
<dbReference type="InParanoid" id="A0A2K1IR78"/>
<dbReference type="PANTHER" id="PTHR44329:SF260">
    <property type="entry name" value="PROTEIN KINASE DOMAIN-CONTAINING PROTEIN"/>
    <property type="match status" value="1"/>
</dbReference>
<name>A0A2K1IR78_PHYPA</name>
<dbReference type="PRINTS" id="PR00364">
    <property type="entry name" value="DISEASERSIST"/>
</dbReference>
<proteinExistence type="predicted"/>
<dbReference type="SUPFAM" id="SSF52540">
    <property type="entry name" value="P-loop containing nucleoside triphosphate hydrolases"/>
    <property type="match status" value="1"/>
</dbReference>
<dbReference type="InterPro" id="IPR051681">
    <property type="entry name" value="Ser/Thr_Kinases-Pseudokinases"/>
</dbReference>
<dbReference type="InterPro" id="IPR036390">
    <property type="entry name" value="WH_DNA-bd_sf"/>
</dbReference>
<gene>
    <name evidence="3" type="ORF">PHYPA_025904</name>
</gene>
<dbReference type="InterPro" id="IPR011009">
    <property type="entry name" value="Kinase-like_dom_sf"/>
</dbReference>
<dbReference type="InterPro" id="IPR036388">
    <property type="entry name" value="WH-like_DNA-bd_sf"/>
</dbReference>
<dbReference type="SMART" id="SM00220">
    <property type="entry name" value="S_TKc"/>
    <property type="match status" value="1"/>
</dbReference>
<dbReference type="PaxDb" id="3218-PP1S345_31V6.1"/>
<evidence type="ECO:0000259" key="2">
    <source>
        <dbReference type="PROSITE" id="PS50011"/>
    </source>
</evidence>
<dbReference type="PROSITE" id="PS50011">
    <property type="entry name" value="PROTEIN_KINASE_DOM"/>
    <property type="match status" value="1"/>
</dbReference>
<dbReference type="Pfam" id="PF00069">
    <property type="entry name" value="Pkinase"/>
    <property type="match status" value="1"/>
</dbReference>
<dbReference type="GO" id="GO:0043531">
    <property type="term" value="F:ADP binding"/>
    <property type="evidence" value="ECO:0007669"/>
    <property type="project" value="InterPro"/>
</dbReference>
<reference evidence="3 5" key="1">
    <citation type="journal article" date="2008" name="Science">
        <title>The Physcomitrella genome reveals evolutionary insights into the conquest of land by plants.</title>
        <authorList>
            <person name="Rensing S."/>
            <person name="Lang D."/>
            <person name="Zimmer A."/>
            <person name="Terry A."/>
            <person name="Salamov A."/>
            <person name="Shapiro H."/>
            <person name="Nishiyama T."/>
            <person name="Perroud P.-F."/>
            <person name="Lindquist E."/>
            <person name="Kamisugi Y."/>
            <person name="Tanahashi T."/>
            <person name="Sakakibara K."/>
            <person name="Fujita T."/>
            <person name="Oishi K."/>
            <person name="Shin-I T."/>
            <person name="Kuroki Y."/>
            <person name="Toyoda A."/>
            <person name="Suzuki Y."/>
            <person name="Hashimoto A."/>
            <person name="Yamaguchi K."/>
            <person name="Sugano A."/>
            <person name="Kohara Y."/>
            <person name="Fujiyama A."/>
            <person name="Anterola A."/>
            <person name="Aoki S."/>
            <person name="Ashton N."/>
            <person name="Barbazuk W.B."/>
            <person name="Barker E."/>
            <person name="Bennetzen J."/>
            <person name="Bezanilla M."/>
            <person name="Blankenship R."/>
            <person name="Cho S.H."/>
            <person name="Dutcher S."/>
            <person name="Estelle M."/>
            <person name="Fawcett J.A."/>
            <person name="Gundlach H."/>
            <person name="Hanada K."/>
            <person name="Heyl A."/>
            <person name="Hicks K.A."/>
            <person name="Hugh J."/>
            <person name="Lohr M."/>
            <person name="Mayer K."/>
            <person name="Melkozernov A."/>
            <person name="Murata T."/>
            <person name="Nelson D."/>
            <person name="Pils B."/>
            <person name="Prigge M."/>
            <person name="Reiss B."/>
            <person name="Renner T."/>
            <person name="Rombauts S."/>
            <person name="Rushton P."/>
            <person name="Sanderfoot A."/>
            <person name="Schween G."/>
            <person name="Shiu S.-H."/>
            <person name="Stueber K."/>
            <person name="Theodoulou F.L."/>
            <person name="Tu H."/>
            <person name="Van de Peer Y."/>
            <person name="Verrier P.J."/>
            <person name="Waters E."/>
            <person name="Wood A."/>
            <person name="Yang L."/>
            <person name="Cove D."/>
            <person name="Cuming A."/>
            <person name="Hasebe M."/>
            <person name="Lucas S."/>
            <person name="Mishler D.B."/>
            <person name="Reski R."/>
            <person name="Grigoriev I."/>
            <person name="Quatrano R.S."/>
            <person name="Boore J.L."/>
        </authorList>
    </citation>
    <scope>NUCLEOTIDE SEQUENCE [LARGE SCALE GENOMIC DNA]</scope>
    <source>
        <strain evidence="4 5">cv. Gransden 2004</strain>
    </source>
</reference>
<dbReference type="InterPro" id="IPR008271">
    <property type="entry name" value="Ser/Thr_kinase_AS"/>
</dbReference>
<dbReference type="GO" id="GO:0005737">
    <property type="term" value="C:cytoplasm"/>
    <property type="evidence" value="ECO:0000318"/>
    <property type="project" value="GO_Central"/>
</dbReference>
<sequence length="845" mass="98817">MTNLLELFTKCLFMVWRFLKDFQKGLFFKNLNHYDSHIEVIGTSTKRQEINRDIWRQCEIYVGEMKNMLKKKDILNRNQCTSICKKLFIVMDIFRHLVTHSNKDLECGLIFCELFLLVKKIGLLVKNCEESNWCQVAIFQMNNKETFRELLMDLKCCYDVVIEILLNQNPKEFEGFSFAIFDVATFDEVEGDEKSLCDKLNHAIGDDNFEHFGLANYLLQRLKDLCNIEGKGSFGIVFKSKWWGLLSATKKLNVAYNKFFIKEVSILASLSHPNIIKYFFAINPKNNENRQIDEEHDINKELYLGMELMETSLGDMLKEKKSMSFIFSFDIIYQIAKGMCYLHDMQIAHRDLKPENILVNIIKDKVLNNVVQHTTIKLIDFGMSKVNVGRHPKVSENNNAYGSIQYMAPEALRNTFESTKMCLYEADVFSFAMVCSKILSKKDPFDGVFLKRDILERIQKECWNWNPSQRPNFAIICERLIRLKKKILIGQCLNKLSSFGGTWNNMNQNIHWKEPYNRLQIVICLVGMGGICKTTIAKATFIDIKHMYDASCFVEIAQNNGDSYSISCNILKQFKFEEKPKDLNEAQEILKSFFIKNKIILVLDDVKDQSQIEVIPMDVISTSNEEYSMMIYKINIEELDEVSSIELFNSYSWRHQEKLDNEFVEVGTKIVKACNGLALSLKVMGAFLRGQKRLRYWEQALQRLKRRRDLDGDENDSDYKIWNILRISFDNLKDIEKKIFLDICCFFCNDVYPQGMKKKRALQIWAKNKEEEELEEDMDCILNTLIQKSLVKIDNKGILSIHDQLRDMGRMIVEVEAKYKSTRIWNMNKQPIHKSSNQVSNIDLI</sequence>
<keyword evidence="5" id="KW-1185">Reference proteome</keyword>
<organism evidence="3">
    <name type="scientific">Physcomitrium patens</name>
    <name type="common">Spreading-leaved earth moss</name>
    <name type="synonym">Physcomitrella patens</name>
    <dbReference type="NCBI Taxonomy" id="3218"/>
    <lineage>
        <taxon>Eukaryota</taxon>
        <taxon>Viridiplantae</taxon>
        <taxon>Streptophyta</taxon>
        <taxon>Embryophyta</taxon>
        <taxon>Bryophyta</taxon>
        <taxon>Bryophytina</taxon>
        <taxon>Bryopsida</taxon>
        <taxon>Funariidae</taxon>
        <taxon>Funariales</taxon>
        <taxon>Funariaceae</taxon>
        <taxon>Physcomitrium</taxon>
    </lineage>
</organism>
<dbReference type="InterPro" id="IPR027417">
    <property type="entry name" value="P-loop_NTPase"/>
</dbReference>
<keyword evidence="1" id="KW-0677">Repeat</keyword>
<dbReference type="GO" id="GO:0007165">
    <property type="term" value="P:signal transduction"/>
    <property type="evidence" value="ECO:0000318"/>
    <property type="project" value="GO_Central"/>
</dbReference>
<dbReference type="GO" id="GO:0004672">
    <property type="term" value="F:protein kinase activity"/>
    <property type="evidence" value="ECO:0000318"/>
    <property type="project" value="GO_Central"/>
</dbReference>
<protein>
    <recommendedName>
        <fullName evidence="2">Protein kinase domain-containing protein</fullName>
    </recommendedName>
</protein>
<reference evidence="4" key="3">
    <citation type="submission" date="2020-12" db="UniProtKB">
        <authorList>
            <consortium name="EnsemblPlants"/>
        </authorList>
    </citation>
    <scope>IDENTIFICATION</scope>
</reference>
<accession>A0A2K1IR78</accession>
<dbReference type="Gramene" id="Pp3c21_8750V3.1">
    <property type="protein sequence ID" value="Pp3c21_8750V3.1"/>
    <property type="gene ID" value="Pp3c21_8750"/>
</dbReference>
<evidence type="ECO:0000313" key="4">
    <source>
        <dbReference type="EnsemblPlants" id="Pp3c21_8750V3.1"/>
    </source>
</evidence>
<evidence type="ECO:0000256" key="1">
    <source>
        <dbReference type="ARBA" id="ARBA00022737"/>
    </source>
</evidence>
<dbReference type="PROSITE" id="PS00108">
    <property type="entry name" value="PROTEIN_KINASE_ST"/>
    <property type="match status" value="1"/>
</dbReference>
<dbReference type="Gene3D" id="1.10.10.10">
    <property type="entry name" value="Winged helix-like DNA-binding domain superfamily/Winged helix DNA-binding domain"/>
    <property type="match status" value="1"/>
</dbReference>
<dbReference type="SUPFAM" id="SSF56112">
    <property type="entry name" value="Protein kinase-like (PK-like)"/>
    <property type="match status" value="1"/>
</dbReference>
<dbReference type="Gene3D" id="1.10.510.10">
    <property type="entry name" value="Transferase(Phosphotransferase) domain 1"/>
    <property type="match status" value="1"/>
</dbReference>
<dbReference type="GO" id="GO:0005524">
    <property type="term" value="F:ATP binding"/>
    <property type="evidence" value="ECO:0007669"/>
    <property type="project" value="InterPro"/>
</dbReference>
<dbReference type="Gene3D" id="3.40.50.300">
    <property type="entry name" value="P-loop containing nucleotide triphosphate hydrolases"/>
    <property type="match status" value="1"/>
</dbReference>
<dbReference type="SUPFAM" id="SSF46785">
    <property type="entry name" value="Winged helix' DNA-binding domain"/>
    <property type="match status" value="1"/>
</dbReference>
<dbReference type="Pfam" id="PF00931">
    <property type="entry name" value="NB-ARC"/>
    <property type="match status" value="1"/>
</dbReference>
<reference evidence="3 5" key="2">
    <citation type="journal article" date="2018" name="Plant J.">
        <title>The Physcomitrella patens chromosome-scale assembly reveals moss genome structure and evolution.</title>
        <authorList>
            <person name="Lang D."/>
            <person name="Ullrich K.K."/>
            <person name="Murat F."/>
            <person name="Fuchs J."/>
            <person name="Jenkins J."/>
            <person name="Haas F.B."/>
            <person name="Piednoel M."/>
            <person name="Gundlach H."/>
            <person name="Van Bel M."/>
            <person name="Meyberg R."/>
            <person name="Vives C."/>
            <person name="Morata J."/>
            <person name="Symeonidi A."/>
            <person name="Hiss M."/>
            <person name="Muchero W."/>
            <person name="Kamisugi Y."/>
            <person name="Saleh O."/>
            <person name="Blanc G."/>
            <person name="Decker E.L."/>
            <person name="van Gessel N."/>
            <person name="Grimwood J."/>
            <person name="Hayes R.D."/>
            <person name="Graham S.W."/>
            <person name="Gunter L.E."/>
            <person name="McDaniel S.F."/>
            <person name="Hoernstein S.N.W."/>
            <person name="Larsson A."/>
            <person name="Li F.W."/>
            <person name="Perroud P.F."/>
            <person name="Phillips J."/>
            <person name="Ranjan P."/>
            <person name="Rokshar D.S."/>
            <person name="Rothfels C.J."/>
            <person name="Schneider L."/>
            <person name="Shu S."/>
            <person name="Stevenson D.W."/>
            <person name="Thummler F."/>
            <person name="Tillich M."/>
            <person name="Villarreal Aguilar J.C."/>
            <person name="Widiez T."/>
            <person name="Wong G.K."/>
            <person name="Wymore A."/>
            <person name="Zhang Y."/>
            <person name="Zimmer A.D."/>
            <person name="Quatrano R.S."/>
            <person name="Mayer K.F.X."/>
            <person name="Goodstein D."/>
            <person name="Casacuberta J.M."/>
            <person name="Vandepoele K."/>
            <person name="Reski R."/>
            <person name="Cuming A.C."/>
            <person name="Tuskan G.A."/>
            <person name="Maumus F."/>
            <person name="Salse J."/>
            <person name="Schmutz J."/>
            <person name="Rensing S.A."/>
        </authorList>
    </citation>
    <scope>NUCLEOTIDE SEQUENCE [LARGE SCALE GENOMIC DNA]</scope>
    <source>
        <strain evidence="4 5">cv. Gransden 2004</strain>
    </source>
</reference>
<dbReference type="PANTHER" id="PTHR44329">
    <property type="entry name" value="SERINE/THREONINE-PROTEIN KINASE TNNI3K-RELATED"/>
    <property type="match status" value="1"/>
</dbReference>
<dbReference type="EMBL" id="ABEU02000021">
    <property type="protein sequence ID" value="PNR31781.1"/>
    <property type="molecule type" value="Genomic_DNA"/>
</dbReference>
<dbReference type="InterPro" id="IPR042197">
    <property type="entry name" value="Apaf_helical"/>
</dbReference>
<dbReference type="InterPro" id="IPR000719">
    <property type="entry name" value="Prot_kinase_dom"/>
</dbReference>